<sequence length="158" mass="18308">MKCTRYSLCKLSYRTGAAARLVTLPARPAHFAAISGRDLPSPSGTSTDQPRQPYVTVVMPKKLTVEYLLQNRYLLTIRRERRNYTVGSYFRSDGTPVSGYNVNAHEMIYWLDESKVYWSSRHGNGRFMKVVPRRMAKDRHPSQDPTFEQSRVRKPLHE</sequence>
<protein>
    <submittedName>
        <fullName evidence="2">Uncharacterized protein</fullName>
    </submittedName>
</protein>
<evidence type="ECO:0000256" key="1">
    <source>
        <dbReference type="SAM" id="MobiDB-lite"/>
    </source>
</evidence>
<dbReference type="EMBL" id="ML976707">
    <property type="protein sequence ID" value="KAF1969614.1"/>
    <property type="molecule type" value="Genomic_DNA"/>
</dbReference>
<name>A0A6A5UY05_9PLEO</name>
<organism evidence="2 3">
    <name type="scientific">Bimuria novae-zelandiae CBS 107.79</name>
    <dbReference type="NCBI Taxonomy" id="1447943"/>
    <lineage>
        <taxon>Eukaryota</taxon>
        <taxon>Fungi</taxon>
        <taxon>Dikarya</taxon>
        <taxon>Ascomycota</taxon>
        <taxon>Pezizomycotina</taxon>
        <taxon>Dothideomycetes</taxon>
        <taxon>Pleosporomycetidae</taxon>
        <taxon>Pleosporales</taxon>
        <taxon>Massarineae</taxon>
        <taxon>Didymosphaeriaceae</taxon>
        <taxon>Bimuria</taxon>
    </lineage>
</organism>
<evidence type="ECO:0000313" key="2">
    <source>
        <dbReference type="EMBL" id="KAF1969614.1"/>
    </source>
</evidence>
<dbReference type="AlphaFoldDB" id="A0A6A5UY05"/>
<gene>
    <name evidence="2" type="ORF">BU23DRAFT_571343</name>
</gene>
<feature type="region of interest" description="Disordered" evidence="1">
    <location>
        <begin position="135"/>
        <end position="158"/>
    </location>
</feature>
<proteinExistence type="predicted"/>
<reference evidence="2" key="1">
    <citation type="journal article" date="2020" name="Stud. Mycol.">
        <title>101 Dothideomycetes genomes: a test case for predicting lifestyles and emergence of pathogens.</title>
        <authorList>
            <person name="Haridas S."/>
            <person name="Albert R."/>
            <person name="Binder M."/>
            <person name="Bloem J."/>
            <person name="Labutti K."/>
            <person name="Salamov A."/>
            <person name="Andreopoulos B."/>
            <person name="Baker S."/>
            <person name="Barry K."/>
            <person name="Bills G."/>
            <person name="Bluhm B."/>
            <person name="Cannon C."/>
            <person name="Castanera R."/>
            <person name="Culley D."/>
            <person name="Daum C."/>
            <person name="Ezra D."/>
            <person name="Gonzalez J."/>
            <person name="Henrissat B."/>
            <person name="Kuo A."/>
            <person name="Liang C."/>
            <person name="Lipzen A."/>
            <person name="Lutzoni F."/>
            <person name="Magnuson J."/>
            <person name="Mondo S."/>
            <person name="Nolan M."/>
            <person name="Ohm R."/>
            <person name="Pangilinan J."/>
            <person name="Park H.-J."/>
            <person name="Ramirez L."/>
            <person name="Alfaro M."/>
            <person name="Sun H."/>
            <person name="Tritt A."/>
            <person name="Yoshinaga Y."/>
            <person name="Zwiers L.-H."/>
            <person name="Turgeon B."/>
            <person name="Goodwin S."/>
            <person name="Spatafora J."/>
            <person name="Crous P."/>
            <person name="Grigoriev I."/>
        </authorList>
    </citation>
    <scope>NUCLEOTIDE SEQUENCE</scope>
    <source>
        <strain evidence="2">CBS 107.79</strain>
    </source>
</reference>
<evidence type="ECO:0000313" key="3">
    <source>
        <dbReference type="Proteomes" id="UP000800036"/>
    </source>
</evidence>
<dbReference type="Proteomes" id="UP000800036">
    <property type="component" value="Unassembled WGS sequence"/>
</dbReference>
<accession>A0A6A5UY05</accession>
<keyword evidence="3" id="KW-1185">Reference proteome</keyword>